<feature type="region of interest" description="Disordered" evidence="1">
    <location>
        <begin position="23"/>
        <end position="52"/>
    </location>
</feature>
<name>A0ABW0QI85_9BURK</name>
<evidence type="ECO:0000313" key="2">
    <source>
        <dbReference type="EMBL" id="MFC5524035.1"/>
    </source>
</evidence>
<dbReference type="Proteomes" id="UP001596084">
    <property type="component" value="Unassembled WGS sequence"/>
</dbReference>
<accession>A0ABW0QI85</accession>
<proteinExistence type="predicted"/>
<gene>
    <name evidence="2" type="ORF">ACFPP7_24455</name>
</gene>
<protein>
    <submittedName>
        <fullName evidence="2">Uncharacterized protein</fullName>
    </submittedName>
</protein>
<dbReference type="EMBL" id="JBHSMX010000066">
    <property type="protein sequence ID" value="MFC5524035.1"/>
    <property type="molecule type" value="Genomic_DNA"/>
</dbReference>
<dbReference type="RefSeq" id="WP_157090231.1">
    <property type="nucleotide sequence ID" value="NZ_JBHSMX010000066.1"/>
</dbReference>
<evidence type="ECO:0000256" key="1">
    <source>
        <dbReference type="SAM" id="MobiDB-lite"/>
    </source>
</evidence>
<organism evidence="2 3">
    <name type="scientific">Polaromonas jejuensis</name>
    <dbReference type="NCBI Taxonomy" id="457502"/>
    <lineage>
        <taxon>Bacteria</taxon>
        <taxon>Pseudomonadati</taxon>
        <taxon>Pseudomonadota</taxon>
        <taxon>Betaproteobacteria</taxon>
        <taxon>Burkholderiales</taxon>
        <taxon>Comamonadaceae</taxon>
        <taxon>Polaromonas</taxon>
    </lineage>
</organism>
<evidence type="ECO:0000313" key="3">
    <source>
        <dbReference type="Proteomes" id="UP001596084"/>
    </source>
</evidence>
<keyword evidence="3" id="KW-1185">Reference proteome</keyword>
<comment type="caution">
    <text evidence="2">The sequence shown here is derived from an EMBL/GenBank/DDBJ whole genome shotgun (WGS) entry which is preliminary data.</text>
</comment>
<sequence length="52" mass="5469">MRKHTSHKEPGLEITEVFDVDPSWYGFAPPAGTADASPANPDDPDSLAGSGE</sequence>
<reference evidence="3" key="1">
    <citation type="journal article" date="2019" name="Int. J. Syst. Evol. Microbiol.">
        <title>The Global Catalogue of Microorganisms (GCM) 10K type strain sequencing project: providing services to taxonomists for standard genome sequencing and annotation.</title>
        <authorList>
            <consortium name="The Broad Institute Genomics Platform"/>
            <consortium name="The Broad Institute Genome Sequencing Center for Infectious Disease"/>
            <person name="Wu L."/>
            <person name="Ma J."/>
        </authorList>
    </citation>
    <scope>NUCLEOTIDE SEQUENCE [LARGE SCALE GENOMIC DNA]</scope>
    <source>
        <strain evidence="3">CGMCC 4.7277</strain>
    </source>
</reference>